<accession>A0A840SG01</accession>
<keyword evidence="1" id="KW-0812">Transmembrane</keyword>
<keyword evidence="4" id="KW-1185">Reference proteome</keyword>
<organism evidence="3 4">
    <name type="scientific">Amaricoccus macauensis</name>
    <dbReference type="NCBI Taxonomy" id="57001"/>
    <lineage>
        <taxon>Bacteria</taxon>
        <taxon>Pseudomonadati</taxon>
        <taxon>Pseudomonadota</taxon>
        <taxon>Alphaproteobacteria</taxon>
        <taxon>Rhodobacterales</taxon>
        <taxon>Paracoccaceae</taxon>
        <taxon>Amaricoccus</taxon>
    </lineage>
</organism>
<feature type="transmembrane region" description="Helical" evidence="1">
    <location>
        <begin position="32"/>
        <end position="54"/>
    </location>
</feature>
<dbReference type="Proteomes" id="UP000549457">
    <property type="component" value="Unassembled WGS sequence"/>
</dbReference>
<keyword evidence="2" id="KW-0732">Signal</keyword>
<protein>
    <recommendedName>
        <fullName evidence="5">Fenitrothion hydrolase</fullName>
    </recommendedName>
</protein>
<dbReference type="AlphaFoldDB" id="A0A840SG01"/>
<evidence type="ECO:0000256" key="1">
    <source>
        <dbReference type="SAM" id="Phobius"/>
    </source>
</evidence>
<feature type="transmembrane region" description="Helical" evidence="1">
    <location>
        <begin position="422"/>
        <end position="440"/>
    </location>
</feature>
<gene>
    <name evidence="3" type="ORF">HNP73_000708</name>
</gene>
<feature type="transmembrane region" description="Helical" evidence="1">
    <location>
        <begin position="299"/>
        <end position="324"/>
    </location>
</feature>
<evidence type="ECO:0000313" key="3">
    <source>
        <dbReference type="EMBL" id="MBB5220787.1"/>
    </source>
</evidence>
<sequence length="445" mass="46337">MQRRIGLAVAIALVPGMALAHATERAVILTLPTGWSIAGAAAAVALTGLVAAIAPRRAPPAPRLLASRRHLLPAGSGSWLAALAFLGLLVTGIFGSRDPLANPLVLGFWIALRVALVLACLGFGDLWKPINPWTAPVAWTRARLGRTGGIGLARLGYWPAVAGAFALAWFEIVALAPTDPAGLARTLGLYWLLIFGLAVLEGESWLDRGEVLSVHFSFLGRIAPLWRESDATAVRWKIGLPGAQILAMPPLPPSGAAFVVVALAAVSFDGLSETFRWLALIGVNPLEFPGRSAVTGVNTLGLLAACAITGALVLGAAALGRHLAGRGGGFWRDTGFWVLSFLPIAAGYHAAHYLVALLTDGQYILAALAGTPGHGAHFGFLQDRTAVTLIWSTQVALILGAHVLAVLLGMRLVAPESPRAHLPMTLLMVGLTAFGLWLLAAPAGA</sequence>
<reference evidence="3 4" key="1">
    <citation type="submission" date="2020-08" db="EMBL/GenBank/DDBJ databases">
        <title>Genomic Encyclopedia of Type Strains, Phase IV (KMG-IV): sequencing the most valuable type-strain genomes for metagenomic binning, comparative biology and taxonomic classification.</title>
        <authorList>
            <person name="Goeker M."/>
        </authorList>
    </citation>
    <scope>NUCLEOTIDE SEQUENCE [LARGE SCALE GENOMIC DNA]</scope>
    <source>
        <strain evidence="3 4">DSM 101730</strain>
    </source>
</reference>
<feature type="transmembrane region" description="Helical" evidence="1">
    <location>
        <begin position="74"/>
        <end position="94"/>
    </location>
</feature>
<feature type="transmembrane region" description="Helical" evidence="1">
    <location>
        <begin position="106"/>
        <end position="127"/>
    </location>
</feature>
<feature type="transmembrane region" description="Helical" evidence="1">
    <location>
        <begin position="148"/>
        <end position="170"/>
    </location>
</feature>
<feature type="transmembrane region" description="Helical" evidence="1">
    <location>
        <begin position="389"/>
        <end position="410"/>
    </location>
</feature>
<evidence type="ECO:0008006" key="5">
    <source>
        <dbReference type="Google" id="ProtNLM"/>
    </source>
</evidence>
<feature type="transmembrane region" description="Helical" evidence="1">
    <location>
        <begin position="336"/>
        <end position="355"/>
    </location>
</feature>
<feature type="transmembrane region" description="Helical" evidence="1">
    <location>
        <begin position="256"/>
        <end position="279"/>
    </location>
</feature>
<keyword evidence="1" id="KW-1133">Transmembrane helix</keyword>
<keyword evidence="1" id="KW-0472">Membrane</keyword>
<proteinExistence type="predicted"/>
<comment type="caution">
    <text evidence="3">The sequence shown here is derived from an EMBL/GenBank/DDBJ whole genome shotgun (WGS) entry which is preliminary data.</text>
</comment>
<dbReference type="RefSeq" id="WP_184147149.1">
    <property type="nucleotide sequence ID" value="NZ_JACHFM010000001.1"/>
</dbReference>
<feature type="chain" id="PRO_5032336043" description="Fenitrothion hydrolase" evidence="2">
    <location>
        <begin position="23"/>
        <end position="445"/>
    </location>
</feature>
<evidence type="ECO:0000313" key="4">
    <source>
        <dbReference type="Proteomes" id="UP000549457"/>
    </source>
</evidence>
<feature type="signal peptide" evidence="2">
    <location>
        <begin position="1"/>
        <end position="22"/>
    </location>
</feature>
<evidence type="ECO:0000256" key="2">
    <source>
        <dbReference type="SAM" id="SignalP"/>
    </source>
</evidence>
<dbReference type="EMBL" id="JACHFM010000001">
    <property type="protein sequence ID" value="MBB5220787.1"/>
    <property type="molecule type" value="Genomic_DNA"/>
</dbReference>
<name>A0A840SG01_9RHOB</name>
<feature type="transmembrane region" description="Helical" evidence="1">
    <location>
        <begin position="182"/>
        <end position="200"/>
    </location>
</feature>